<evidence type="ECO:0000313" key="2">
    <source>
        <dbReference type="EMBL" id="CAJ1394317.1"/>
    </source>
</evidence>
<dbReference type="Proteomes" id="UP001178507">
    <property type="component" value="Unassembled WGS sequence"/>
</dbReference>
<sequence length="448" mass="49635">MSLVFHSDEGAMRLAGVSVESFFGWKVSESGLASMAAAVEATPAEQSAPAAASGAPEVAMTPAEAGLQGACLEKPTRERAIQQYALAHELSPSEVTDDLLEKSELGMEGWACSGLDVNARGPVGNAMYRSFGKHPNMKETYKWLFDDLKRKFRCAWATHRNFDFVVSKRFHEKRESTKHQELGSFKSELQLQAHLGGVGVPEAERQSATSRTARSGRTEVFVKWNDWTEAYNYLLVEKLVTSTNEESWKDVVAMHDSSATFETESVRCKAMRKFAAFRNKMQIAVPGVDDGAGSAPGTPAPNASDPKEKPKNSKARGGAKGAAKPKAKKELSQEKEAENFAKEMMCKVQKSQQIMDKILNLGDDLPSAWKWAKTFLQDYAQLTAEFKDALSPKEGDSLKDFVDELRLTLISPANLKTFKKLYGDRYLPLMLLFRDRCQNIVAQTLTRI</sequence>
<feature type="region of interest" description="Disordered" evidence="1">
    <location>
        <begin position="288"/>
        <end position="335"/>
    </location>
</feature>
<accession>A0AA36IVL7</accession>
<proteinExistence type="predicted"/>
<evidence type="ECO:0000256" key="1">
    <source>
        <dbReference type="SAM" id="MobiDB-lite"/>
    </source>
</evidence>
<reference evidence="2" key="1">
    <citation type="submission" date="2023-08" db="EMBL/GenBank/DDBJ databases">
        <authorList>
            <person name="Chen Y."/>
            <person name="Shah S."/>
            <person name="Dougan E. K."/>
            <person name="Thang M."/>
            <person name="Chan C."/>
        </authorList>
    </citation>
    <scope>NUCLEOTIDE SEQUENCE</scope>
</reference>
<keyword evidence="3" id="KW-1185">Reference proteome</keyword>
<dbReference type="EMBL" id="CAUJNA010002798">
    <property type="protein sequence ID" value="CAJ1394317.1"/>
    <property type="molecule type" value="Genomic_DNA"/>
</dbReference>
<organism evidence="2 3">
    <name type="scientific">Effrenium voratum</name>
    <dbReference type="NCBI Taxonomy" id="2562239"/>
    <lineage>
        <taxon>Eukaryota</taxon>
        <taxon>Sar</taxon>
        <taxon>Alveolata</taxon>
        <taxon>Dinophyceae</taxon>
        <taxon>Suessiales</taxon>
        <taxon>Symbiodiniaceae</taxon>
        <taxon>Effrenium</taxon>
    </lineage>
</organism>
<gene>
    <name evidence="2" type="ORF">EVOR1521_LOCUS18998</name>
</gene>
<name>A0AA36IVL7_9DINO</name>
<evidence type="ECO:0000313" key="3">
    <source>
        <dbReference type="Proteomes" id="UP001178507"/>
    </source>
</evidence>
<comment type="caution">
    <text evidence="2">The sequence shown here is derived from an EMBL/GenBank/DDBJ whole genome shotgun (WGS) entry which is preliminary data.</text>
</comment>
<dbReference type="AlphaFoldDB" id="A0AA36IVL7"/>
<protein>
    <submittedName>
        <fullName evidence="2">Uncharacterized protein</fullName>
    </submittedName>
</protein>